<evidence type="ECO:0000256" key="1">
    <source>
        <dbReference type="SAM" id="Phobius"/>
    </source>
</evidence>
<keyword evidence="1" id="KW-0472">Membrane</keyword>
<evidence type="ECO:0000313" key="2">
    <source>
        <dbReference type="WBParaSite" id="TASK_0000701201-mRNA-1"/>
    </source>
</evidence>
<proteinExistence type="predicted"/>
<name>A0A0R3W9A2_TAEAS</name>
<keyword evidence="1" id="KW-0812">Transmembrane</keyword>
<sequence length="63" mass="6982">LSVVDATKGMRTARLTTYVICVGHRSDLMYEGSHTCACVSILSALIFTLTAIRCLMWRLVTMT</sequence>
<dbReference type="AlphaFoldDB" id="A0A0R3W9A2"/>
<accession>A0A0R3W9A2</accession>
<feature type="transmembrane region" description="Helical" evidence="1">
    <location>
        <begin position="32"/>
        <end position="52"/>
    </location>
</feature>
<keyword evidence="1" id="KW-1133">Transmembrane helix</keyword>
<reference evidence="2" key="1">
    <citation type="submission" date="2017-02" db="UniProtKB">
        <authorList>
            <consortium name="WormBaseParasite"/>
        </authorList>
    </citation>
    <scope>IDENTIFICATION</scope>
</reference>
<protein>
    <submittedName>
        <fullName evidence="2">Polyprotein</fullName>
    </submittedName>
</protein>
<organism evidence="2">
    <name type="scientific">Taenia asiatica</name>
    <name type="common">Asian tapeworm</name>
    <dbReference type="NCBI Taxonomy" id="60517"/>
    <lineage>
        <taxon>Eukaryota</taxon>
        <taxon>Metazoa</taxon>
        <taxon>Spiralia</taxon>
        <taxon>Lophotrochozoa</taxon>
        <taxon>Platyhelminthes</taxon>
        <taxon>Cestoda</taxon>
        <taxon>Eucestoda</taxon>
        <taxon>Cyclophyllidea</taxon>
        <taxon>Taeniidae</taxon>
        <taxon>Taenia</taxon>
    </lineage>
</organism>
<dbReference type="WBParaSite" id="TASK_0000701201-mRNA-1">
    <property type="protein sequence ID" value="TASK_0000701201-mRNA-1"/>
    <property type="gene ID" value="TASK_0000701201"/>
</dbReference>